<evidence type="ECO:0000256" key="7">
    <source>
        <dbReference type="ARBA" id="ARBA00023014"/>
    </source>
</evidence>
<evidence type="ECO:0000256" key="1">
    <source>
        <dbReference type="ARBA" id="ARBA00001933"/>
    </source>
</evidence>
<dbReference type="InterPro" id="IPR015421">
    <property type="entry name" value="PyrdxlP-dep_Trfase_major"/>
</dbReference>
<keyword evidence="6" id="KW-0408">Iron</keyword>
<dbReference type="Gene3D" id="3.40.640.10">
    <property type="entry name" value="Type I PLP-dependent aspartate aminotransferase-like (Major domain)"/>
    <property type="match status" value="1"/>
</dbReference>
<comment type="cofactor">
    <cofactor evidence="1">
        <name>pyridoxal 5'-phosphate</name>
        <dbReference type="ChEBI" id="CHEBI:597326"/>
    </cofactor>
</comment>
<dbReference type="Pfam" id="PF00266">
    <property type="entry name" value="Aminotran_5"/>
    <property type="match status" value="1"/>
</dbReference>
<evidence type="ECO:0000256" key="4">
    <source>
        <dbReference type="ARBA" id="ARBA00022723"/>
    </source>
</evidence>
<dbReference type="OrthoDB" id="9808002at2"/>
<dbReference type="Gene3D" id="1.10.260.50">
    <property type="match status" value="1"/>
</dbReference>
<sequence>MSRIFFDNAATTPIDPEVIAAMTEVMTKNYGNPSSIHSEGRSARAIIEQARKTVANALNCSIGEIFFTSGGTEANNMALKNSVRDLGVTRIISSPLEHHCVLHSLDAIVASGSARVEMVRIDEKGSVDPEDLKAKLASSDEKTLVSLMHSNNEIGNLLPMDEVAVICEEAGAYFHCDTVQTMGYFPIDLDATNVSFLSGSAHKFYGPKGIGFVYINNDNIIKPYLDGGAQERNMRGGTENIYGIVGLAKAMEKAVAEREVRAEKISSLKRYFIEKLTATYPEVTINGNPDQSHFKVLSVSFPESDKGDLLLMNLDLHGISASGGSACSSGIDVGSHVIGHLHPDSKRHTIRFSFSHHNTTDEVDVVVEKLGGML</sequence>
<dbReference type="PANTHER" id="PTHR11601:SF34">
    <property type="entry name" value="CYSTEINE DESULFURASE"/>
    <property type="match status" value="1"/>
</dbReference>
<evidence type="ECO:0000259" key="9">
    <source>
        <dbReference type="Pfam" id="PF00266"/>
    </source>
</evidence>
<evidence type="ECO:0000256" key="6">
    <source>
        <dbReference type="ARBA" id="ARBA00023004"/>
    </source>
</evidence>
<dbReference type="GO" id="GO:0031071">
    <property type="term" value="F:cysteine desulfurase activity"/>
    <property type="evidence" value="ECO:0007669"/>
    <property type="project" value="UniProtKB-EC"/>
</dbReference>
<dbReference type="Proteomes" id="UP000321907">
    <property type="component" value="Unassembled WGS sequence"/>
</dbReference>
<dbReference type="PANTHER" id="PTHR11601">
    <property type="entry name" value="CYSTEINE DESULFURYLASE FAMILY MEMBER"/>
    <property type="match status" value="1"/>
</dbReference>
<dbReference type="InterPro" id="IPR016454">
    <property type="entry name" value="Cysteine_dSase"/>
</dbReference>
<comment type="catalytic activity">
    <reaction evidence="8">
        <text>(sulfur carrier)-H + L-cysteine = (sulfur carrier)-SH + L-alanine</text>
        <dbReference type="Rhea" id="RHEA:43892"/>
        <dbReference type="Rhea" id="RHEA-COMP:14737"/>
        <dbReference type="Rhea" id="RHEA-COMP:14739"/>
        <dbReference type="ChEBI" id="CHEBI:29917"/>
        <dbReference type="ChEBI" id="CHEBI:35235"/>
        <dbReference type="ChEBI" id="CHEBI:57972"/>
        <dbReference type="ChEBI" id="CHEBI:64428"/>
        <dbReference type="EC" id="2.8.1.7"/>
    </reaction>
</comment>
<evidence type="ECO:0000313" key="11">
    <source>
        <dbReference type="Proteomes" id="UP000321907"/>
    </source>
</evidence>
<gene>
    <name evidence="10" type="ORF">FUA23_06355</name>
</gene>
<organism evidence="10 11">
    <name type="scientific">Neolewinella aurantiaca</name>
    <dbReference type="NCBI Taxonomy" id="2602767"/>
    <lineage>
        <taxon>Bacteria</taxon>
        <taxon>Pseudomonadati</taxon>
        <taxon>Bacteroidota</taxon>
        <taxon>Saprospiria</taxon>
        <taxon>Saprospirales</taxon>
        <taxon>Lewinellaceae</taxon>
        <taxon>Neolewinella</taxon>
    </lineage>
</organism>
<dbReference type="GO" id="GO:0046872">
    <property type="term" value="F:metal ion binding"/>
    <property type="evidence" value="ECO:0007669"/>
    <property type="project" value="UniProtKB-KW"/>
</dbReference>
<dbReference type="GO" id="GO:0051536">
    <property type="term" value="F:iron-sulfur cluster binding"/>
    <property type="evidence" value="ECO:0007669"/>
    <property type="project" value="UniProtKB-KW"/>
</dbReference>
<feature type="domain" description="Aminotransferase class V" evidence="9">
    <location>
        <begin position="4"/>
        <end position="365"/>
    </location>
</feature>
<dbReference type="InterPro" id="IPR015424">
    <property type="entry name" value="PyrdxlP-dep_Trfase"/>
</dbReference>
<accession>A0A5C7FIM0</accession>
<comment type="caution">
    <text evidence="10">The sequence shown here is derived from an EMBL/GenBank/DDBJ whole genome shotgun (WGS) entry which is preliminary data.</text>
</comment>
<evidence type="ECO:0000256" key="3">
    <source>
        <dbReference type="ARBA" id="ARBA00022679"/>
    </source>
</evidence>
<dbReference type="AlphaFoldDB" id="A0A5C7FIM0"/>
<evidence type="ECO:0000256" key="8">
    <source>
        <dbReference type="ARBA" id="ARBA00050776"/>
    </source>
</evidence>
<keyword evidence="4" id="KW-0479">Metal-binding</keyword>
<dbReference type="PIRSF" id="PIRSF005572">
    <property type="entry name" value="NifS"/>
    <property type="match status" value="1"/>
</dbReference>
<dbReference type="EMBL" id="VOXD01000007">
    <property type="protein sequence ID" value="TXF90409.1"/>
    <property type="molecule type" value="Genomic_DNA"/>
</dbReference>
<keyword evidence="3" id="KW-0808">Transferase</keyword>
<reference evidence="10 11" key="1">
    <citation type="submission" date="2019-08" db="EMBL/GenBank/DDBJ databases">
        <title>Lewinella sp. strain SSH13 Genome sequencing and assembly.</title>
        <authorList>
            <person name="Kim I."/>
        </authorList>
    </citation>
    <scope>NUCLEOTIDE SEQUENCE [LARGE SCALE GENOMIC DNA]</scope>
    <source>
        <strain evidence="10 11">SSH13</strain>
    </source>
</reference>
<protein>
    <submittedName>
        <fullName evidence="10">Cysteine desulfurase</fullName>
    </submittedName>
</protein>
<dbReference type="InterPro" id="IPR015422">
    <property type="entry name" value="PyrdxlP-dep_Trfase_small"/>
</dbReference>
<dbReference type="SUPFAM" id="SSF53383">
    <property type="entry name" value="PLP-dependent transferases"/>
    <property type="match status" value="1"/>
</dbReference>
<evidence type="ECO:0000256" key="5">
    <source>
        <dbReference type="ARBA" id="ARBA00022898"/>
    </source>
</evidence>
<name>A0A5C7FIM0_9BACT</name>
<evidence type="ECO:0000256" key="2">
    <source>
        <dbReference type="ARBA" id="ARBA00006490"/>
    </source>
</evidence>
<keyword evidence="7" id="KW-0411">Iron-sulfur</keyword>
<comment type="similarity">
    <text evidence="2">Belongs to the class-V pyridoxal-phosphate-dependent aminotransferase family. NifS/IscS subfamily.</text>
</comment>
<keyword evidence="11" id="KW-1185">Reference proteome</keyword>
<keyword evidence="5" id="KW-0663">Pyridoxal phosphate</keyword>
<dbReference type="RefSeq" id="WP_147929891.1">
    <property type="nucleotide sequence ID" value="NZ_VOXD01000007.1"/>
</dbReference>
<evidence type="ECO:0000313" key="10">
    <source>
        <dbReference type="EMBL" id="TXF90409.1"/>
    </source>
</evidence>
<dbReference type="Gene3D" id="3.90.1150.10">
    <property type="entry name" value="Aspartate Aminotransferase, domain 1"/>
    <property type="match status" value="1"/>
</dbReference>
<dbReference type="InterPro" id="IPR000192">
    <property type="entry name" value="Aminotrans_V_dom"/>
</dbReference>
<proteinExistence type="inferred from homology"/>